<keyword evidence="7" id="KW-0808">Transferase</keyword>
<evidence type="ECO:0000256" key="1">
    <source>
        <dbReference type="ARBA" id="ARBA00001933"/>
    </source>
</evidence>
<keyword evidence="4" id="KW-0663">Pyridoxal phosphate</keyword>
<dbReference type="Proteomes" id="UP001332931">
    <property type="component" value="Unassembled WGS sequence"/>
</dbReference>
<dbReference type="NCBIfam" id="TIGR01977">
    <property type="entry name" value="am_tr_V_EF2568"/>
    <property type="match status" value="1"/>
</dbReference>
<evidence type="ECO:0000313" key="8">
    <source>
        <dbReference type="Proteomes" id="UP001332931"/>
    </source>
</evidence>
<feature type="domain" description="Aminotransferase class V" evidence="6">
    <location>
        <begin position="2"/>
        <end position="368"/>
    </location>
</feature>
<dbReference type="InterPro" id="IPR016454">
    <property type="entry name" value="Cysteine_dSase"/>
</dbReference>
<comment type="cofactor">
    <cofactor evidence="1">
        <name>pyridoxal 5'-phosphate</name>
        <dbReference type="ChEBI" id="CHEBI:597326"/>
    </cofactor>
</comment>
<dbReference type="EMBL" id="JAZGJQ010000002">
    <property type="protein sequence ID" value="MEE6146801.1"/>
    <property type="molecule type" value="Genomic_DNA"/>
</dbReference>
<dbReference type="InterPro" id="IPR000192">
    <property type="entry name" value="Aminotrans_V_dom"/>
</dbReference>
<proteinExistence type="inferred from homology"/>
<evidence type="ECO:0000256" key="2">
    <source>
        <dbReference type="ARBA" id="ARBA00010447"/>
    </source>
</evidence>
<protein>
    <recommendedName>
        <fullName evidence="3">cysteine desulfurase</fullName>
        <ecNumber evidence="3">2.8.1.7</ecNumber>
    </recommendedName>
</protein>
<dbReference type="InterPro" id="IPR015424">
    <property type="entry name" value="PyrdxlP-dep_Trfase"/>
</dbReference>
<dbReference type="Gene3D" id="3.90.1150.10">
    <property type="entry name" value="Aspartate Aminotransferase, domain 1"/>
    <property type="match status" value="1"/>
</dbReference>
<dbReference type="PIRSF" id="PIRSF005572">
    <property type="entry name" value="NifS"/>
    <property type="match status" value="1"/>
</dbReference>
<dbReference type="PANTHER" id="PTHR43586">
    <property type="entry name" value="CYSTEINE DESULFURASE"/>
    <property type="match status" value="1"/>
</dbReference>
<evidence type="ECO:0000259" key="6">
    <source>
        <dbReference type="Pfam" id="PF00266"/>
    </source>
</evidence>
<dbReference type="RefSeq" id="WP_330957569.1">
    <property type="nucleotide sequence ID" value="NZ_JAZGJQ010000002.1"/>
</dbReference>
<sequence>MIYLDNAATTMRKPPEVAEAVARALQTMGNASRGATKASLAASRVDYVAREQLARLLGCPRPDHVAFASNSTEALNVAIMGLVDAGARVVGTDLEHNSVLRPLYRLRDERGADLAFARADERGNLDYEDLERLVTPGTRLVAVTHGSNVTGNMVDVARVVDIAHAAGALVVVDASQTAGSHEVSLEGTGADVVCFTGHKGLMGPQGTGGLCVAEGVEIRPFKVGGTGVHSYSETQPEEYPTRLEAGTLNSHGIAGLSAALDFIERVGVKAIGDHEEGLMRSFYEQVRAIDGVTVYGDFDAAERCAIVSLNVRDYSSSAVADELGERYGIATRPGAHCAPRMHRALGTVEQGVVRFSFSWYSTEEEVDAAVAAVREIAR</sequence>
<name>A0ABU7R880_9ACTN</name>
<dbReference type="InterPro" id="IPR010969">
    <property type="entry name" value="Cys_dSase-rel_unknwn_funct"/>
</dbReference>
<dbReference type="Pfam" id="PF00266">
    <property type="entry name" value="Aminotran_5"/>
    <property type="match status" value="1"/>
</dbReference>
<dbReference type="SUPFAM" id="SSF53383">
    <property type="entry name" value="PLP-dependent transferases"/>
    <property type="match status" value="1"/>
</dbReference>
<evidence type="ECO:0000256" key="5">
    <source>
        <dbReference type="ARBA" id="ARBA00050776"/>
    </source>
</evidence>
<evidence type="ECO:0000256" key="4">
    <source>
        <dbReference type="ARBA" id="ARBA00022898"/>
    </source>
</evidence>
<keyword evidence="8" id="KW-1185">Reference proteome</keyword>
<dbReference type="InterPro" id="IPR015421">
    <property type="entry name" value="PyrdxlP-dep_Trfase_major"/>
</dbReference>
<gene>
    <name evidence="7" type="ORF">VXJ25_02140</name>
</gene>
<organism evidence="7 8">
    <name type="scientific">Olsenella absiana</name>
    <dbReference type="NCBI Taxonomy" id="3115222"/>
    <lineage>
        <taxon>Bacteria</taxon>
        <taxon>Bacillati</taxon>
        <taxon>Actinomycetota</taxon>
        <taxon>Coriobacteriia</taxon>
        <taxon>Coriobacteriales</taxon>
        <taxon>Atopobiaceae</taxon>
        <taxon>Olsenella</taxon>
    </lineage>
</organism>
<reference evidence="7 8" key="1">
    <citation type="submission" date="2024-01" db="EMBL/GenBank/DDBJ databases">
        <title>Description of Olsenella sp. nov., isolated from pig feces.</title>
        <authorList>
            <person name="Chang Y.-H."/>
        </authorList>
    </citation>
    <scope>NUCLEOTIDE SEQUENCE [LARGE SCALE GENOMIC DNA]</scope>
    <source>
        <strain evidence="7 8">YH-ols2223</strain>
    </source>
</reference>
<evidence type="ECO:0000256" key="3">
    <source>
        <dbReference type="ARBA" id="ARBA00012239"/>
    </source>
</evidence>
<dbReference type="EC" id="2.8.1.7" evidence="3"/>
<dbReference type="GO" id="GO:0008483">
    <property type="term" value="F:transaminase activity"/>
    <property type="evidence" value="ECO:0007669"/>
    <property type="project" value="UniProtKB-KW"/>
</dbReference>
<keyword evidence="7" id="KW-0032">Aminotransferase</keyword>
<comment type="caution">
    <text evidence="7">The sequence shown here is derived from an EMBL/GenBank/DDBJ whole genome shotgun (WGS) entry which is preliminary data.</text>
</comment>
<dbReference type="Gene3D" id="3.40.640.10">
    <property type="entry name" value="Type I PLP-dependent aspartate aminotransferase-like (Major domain)"/>
    <property type="match status" value="1"/>
</dbReference>
<comment type="similarity">
    <text evidence="2">Belongs to the class-V pyridoxal-phosphate-dependent aminotransferase family. Csd subfamily.</text>
</comment>
<accession>A0ABU7R880</accession>
<comment type="catalytic activity">
    <reaction evidence="5">
        <text>(sulfur carrier)-H + L-cysteine = (sulfur carrier)-SH + L-alanine</text>
        <dbReference type="Rhea" id="RHEA:43892"/>
        <dbReference type="Rhea" id="RHEA-COMP:14737"/>
        <dbReference type="Rhea" id="RHEA-COMP:14739"/>
        <dbReference type="ChEBI" id="CHEBI:29917"/>
        <dbReference type="ChEBI" id="CHEBI:35235"/>
        <dbReference type="ChEBI" id="CHEBI:57972"/>
        <dbReference type="ChEBI" id="CHEBI:64428"/>
        <dbReference type="EC" id="2.8.1.7"/>
    </reaction>
</comment>
<evidence type="ECO:0000313" key="7">
    <source>
        <dbReference type="EMBL" id="MEE6146801.1"/>
    </source>
</evidence>
<dbReference type="InterPro" id="IPR015422">
    <property type="entry name" value="PyrdxlP-dep_Trfase_small"/>
</dbReference>
<dbReference type="PANTHER" id="PTHR43586:SF4">
    <property type="entry name" value="ISOPENICILLIN N EPIMERASE"/>
    <property type="match status" value="1"/>
</dbReference>